<dbReference type="Proteomes" id="UP000676409">
    <property type="component" value="Chromosome"/>
</dbReference>
<dbReference type="GO" id="GO:0016405">
    <property type="term" value="F:CoA-ligase activity"/>
    <property type="evidence" value="ECO:0007669"/>
    <property type="project" value="InterPro"/>
</dbReference>
<evidence type="ECO:0000313" key="4">
    <source>
        <dbReference type="EMBL" id="QUD89476.1"/>
    </source>
</evidence>
<proteinExistence type="predicted"/>
<name>A0A975IXJ4_9CAUL</name>
<dbReference type="GO" id="GO:0044550">
    <property type="term" value="P:secondary metabolite biosynthetic process"/>
    <property type="evidence" value="ECO:0007669"/>
    <property type="project" value="TreeGrafter"/>
</dbReference>
<dbReference type="Gene3D" id="3.40.50.12820">
    <property type="match status" value="1"/>
</dbReference>
<feature type="domain" description="AMP-binding enzyme C-terminal" evidence="3">
    <location>
        <begin position="427"/>
        <end position="505"/>
    </location>
</feature>
<dbReference type="AlphaFoldDB" id="A0A975IXJ4"/>
<protein>
    <submittedName>
        <fullName evidence="4">Benzoate-CoA ligase family protein</fullName>
    </submittedName>
</protein>
<gene>
    <name evidence="4" type="ORF">KCG34_06235</name>
</gene>
<sequence length="515" mass="54644">MNDGLQVSKGDFNAAQALIEANLPRRANKIAIIDGAGAHTYGELAARIDACGAALLAEGARPGDRVALCMLDSLDMVACFLGSIKAGLIPAPLNTLLQAGDYAHILADSGARLAVVSSHILDRVGAGAASAGWAGRIIASDPSDPAHCQLSDLARSTGPLAAAPADSAAPAFWLYSSGSTGRPKGVIHRHASLGHTADLFARQVLGLREDDVIYSAAKLFFAYGLGNALTFPLSVGATVVLLPDRPTPEVVWPLLRSHDVTMFFGVPTLYASMLAHPEAASGAPALRLCVSAGEPLPAEIGRRWREHYATEIIDGVGSTEMLHIFVSNRPGAVRHGASGIATPGYELRLVTEDDREAAEGELGELHVRGPSAAAGYWNQPEKSAATFQDGWVRTGDRFRRDEAGHFVYCGRADDMLKVSGIWVSPTEVEAALVEHEAVLEAAVVGVTDQNNLTRVKAYVVPRAGVEGDVLLAEKLKAFAKARLAPYKYPRQIEFVPELPKTATGKVRRHVLREQG</sequence>
<evidence type="ECO:0000259" key="2">
    <source>
        <dbReference type="Pfam" id="PF00501"/>
    </source>
</evidence>
<dbReference type="GO" id="GO:0016878">
    <property type="term" value="F:acid-thiol ligase activity"/>
    <property type="evidence" value="ECO:0007669"/>
    <property type="project" value="TreeGrafter"/>
</dbReference>
<keyword evidence="1 4" id="KW-0436">Ligase</keyword>
<dbReference type="Gene3D" id="3.30.300.30">
    <property type="match status" value="1"/>
</dbReference>
<dbReference type="Pfam" id="PF13193">
    <property type="entry name" value="AMP-binding_C"/>
    <property type="match status" value="1"/>
</dbReference>
<keyword evidence="5" id="KW-1185">Reference proteome</keyword>
<dbReference type="Gene3D" id="2.30.38.10">
    <property type="entry name" value="Luciferase, Domain 3"/>
    <property type="match status" value="1"/>
</dbReference>
<dbReference type="PANTHER" id="PTHR43352:SF1">
    <property type="entry name" value="ANTHRANILATE--COA LIGASE"/>
    <property type="match status" value="1"/>
</dbReference>
<dbReference type="RefSeq" id="WP_211939528.1">
    <property type="nucleotide sequence ID" value="NZ_CP073078.1"/>
</dbReference>
<dbReference type="InterPro" id="IPR045851">
    <property type="entry name" value="AMP-bd_C_sf"/>
</dbReference>
<dbReference type="PANTHER" id="PTHR43352">
    <property type="entry name" value="ACETYL-COA SYNTHETASE"/>
    <property type="match status" value="1"/>
</dbReference>
<dbReference type="EMBL" id="CP073078">
    <property type="protein sequence ID" value="QUD89476.1"/>
    <property type="molecule type" value="Genomic_DNA"/>
</dbReference>
<reference evidence="4" key="1">
    <citation type="submission" date="2021-04" db="EMBL/GenBank/DDBJ databases">
        <title>The complete genome sequence of Caulobacter sp. S6.</title>
        <authorList>
            <person name="Tang Y."/>
            <person name="Ouyang W."/>
            <person name="Liu Q."/>
            <person name="Huang B."/>
            <person name="Guo Z."/>
            <person name="Lei P."/>
        </authorList>
    </citation>
    <scope>NUCLEOTIDE SEQUENCE</scope>
    <source>
        <strain evidence="4">S6</strain>
    </source>
</reference>
<accession>A0A975IXJ4</accession>
<dbReference type="InterPro" id="IPR011957">
    <property type="entry name" value="Benz_CoA_lig"/>
</dbReference>
<dbReference type="Pfam" id="PF00501">
    <property type="entry name" value="AMP-binding"/>
    <property type="match status" value="1"/>
</dbReference>
<evidence type="ECO:0000259" key="3">
    <source>
        <dbReference type="Pfam" id="PF13193"/>
    </source>
</evidence>
<feature type="domain" description="AMP-dependent synthetase/ligase" evidence="2">
    <location>
        <begin position="21"/>
        <end position="377"/>
    </location>
</feature>
<dbReference type="Gene3D" id="3.40.50.980">
    <property type="match status" value="1"/>
</dbReference>
<dbReference type="KEGG" id="caul:KCG34_06235"/>
<organism evidence="4 5">
    <name type="scientific">Phenylobacterium montanum</name>
    <dbReference type="NCBI Taxonomy" id="2823693"/>
    <lineage>
        <taxon>Bacteria</taxon>
        <taxon>Pseudomonadati</taxon>
        <taxon>Pseudomonadota</taxon>
        <taxon>Alphaproteobacteria</taxon>
        <taxon>Caulobacterales</taxon>
        <taxon>Caulobacteraceae</taxon>
        <taxon>Phenylobacterium</taxon>
    </lineage>
</organism>
<dbReference type="GO" id="GO:0005524">
    <property type="term" value="F:ATP binding"/>
    <property type="evidence" value="ECO:0007669"/>
    <property type="project" value="InterPro"/>
</dbReference>
<evidence type="ECO:0000256" key="1">
    <source>
        <dbReference type="ARBA" id="ARBA00022598"/>
    </source>
</evidence>
<evidence type="ECO:0000313" key="5">
    <source>
        <dbReference type="Proteomes" id="UP000676409"/>
    </source>
</evidence>
<dbReference type="InterPro" id="IPR000873">
    <property type="entry name" value="AMP-dep_synth/lig_dom"/>
</dbReference>
<dbReference type="NCBIfam" id="TIGR02262">
    <property type="entry name" value="benz_CoA_lig"/>
    <property type="match status" value="1"/>
</dbReference>
<dbReference type="InterPro" id="IPR025110">
    <property type="entry name" value="AMP-bd_C"/>
</dbReference>
<dbReference type="SUPFAM" id="SSF56801">
    <property type="entry name" value="Acetyl-CoA synthetase-like"/>
    <property type="match status" value="1"/>
</dbReference>